<comment type="caution">
    <text evidence="1">The sequence shown here is derived from an EMBL/GenBank/DDBJ whole genome shotgun (WGS) entry which is preliminary data.</text>
</comment>
<dbReference type="EMBL" id="JANAKD010000673">
    <property type="protein sequence ID" value="KAJ3490760.1"/>
    <property type="molecule type" value="Genomic_DNA"/>
</dbReference>
<evidence type="ECO:0000313" key="2">
    <source>
        <dbReference type="Proteomes" id="UP001148737"/>
    </source>
</evidence>
<protein>
    <submittedName>
        <fullName evidence="1">Uncharacterized protein</fullName>
    </submittedName>
</protein>
<organism evidence="1 2">
    <name type="scientific">Lecanicillium saksenae</name>
    <dbReference type="NCBI Taxonomy" id="468837"/>
    <lineage>
        <taxon>Eukaryota</taxon>
        <taxon>Fungi</taxon>
        <taxon>Dikarya</taxon>
        <taxon>Ascomycota</taxon>
        <taxon>Pezizomycotina</taxon>
        <taxon>Sordariomycetes</taxon>
        <taxon>Hypocreomycetidae</taxon>
        <taxon>Hypocreales</taxon>
        <taxon>Cordycipitaceae</taxon>
        <taxon>Lecanicillium</taxon>
    </lineage>
</organism>
<name>A0ACC1QRM4_9HYPO</name>
<reference evidence="1" key="1">
    <citation type="submission" date="2022-07" db="EMBL/GenBank/DDBJ databases">
        <title>Genome Sequence of Lecanicillium saksenae.</title>
        <authorList>
            <person name="Buettner E."/>
        </authorList>
    </citation>
    <scope>NUCLEOTIDE SEQUENCE</scope>
    <source>
        <strain evidence="1">VT-O1</strain>
    </source>
</reference>
<proteinExistence type="predicted"/>
<sequence length="404" mass="42960">MRRTIFSLSVLLAPAFAGNCNRGLSYCGTGLLDRGYDQQRLVDALERAGQAGSSDVINKSVYHCDNDSGDISFVTTCDNCKDGGAGQSDTCDTGERSNCDGRFTYCGSGILNRKGYAPQVESALRAAGQPTTDEFMKSSLFKCKGDGSGTLEYLTYCGKCNDGGSGNSDHCARDKDYNCAAGFAYCGFNLMNKSGGKYYDRISSALQGVFPDGTQRDRNLAKTLFMCSNGGGLTALSTCNCLDGGSGKLDYCGSQSCKKGVTYCGKRLLKDRRARRSTLADALAAAGQPTDNTHVENSVFTCEVDTQDNKVKFLSFCGSNDGQCQDGGDAGDHCEAKFCRIGIDYCGKTLLGKDPSYSSIIGNGQLNSLYRCNGAANGGVEFIRDCSQDGSCIDGGDKSDYCKR</sequence>
<gene>
    <name evidence="1" type="ORF">NLG97_g5717</name>
</gene>
<evidence type="ECO:0000313" key="1">
    <source>
        <dbReference type="EMBL" id="KAJ3490760.1"/>
    </source>
</evidence>
<dbReference type="Proteomes" id="UP001148737">
    <property type="component" value="Unassembled WGS sequence"/>
</dbReference>
<accession>A0ACC1QRM4</accession>
<keyword evidence="2" id="KW-1185">Reference proteome</keyword>